<protein>
    <submittedName>
        <fullName evidence="2">Rhodanese-like domain-containing protein</fullName>
    </submittedName>
</protein>
<keyword evidence="3" id="KW-1185">Reference proteome</keyword>
<name>A0ABV0LMB2_9PSEU</name>
<dbReference type="EMBL" id="JBDZYD010000012">
    <property type="protein sequence ID" value="MEQ0563429.1"/>
    <property type="molecule type" value="Genomic_DNA"/>
</dbReference>
<gene>
    <name evidence="2" type="ORF">ABJI51_30495</name>
</gene>
<dbReference type="Proteomes" id="UP001440984">
    <property type="component" value="Unassembled WGS sequence"/>
</dbReference>
<dbReference type="PROSITE" id="PS50206">
    <property type="entry name" value="RHODANESE_3"/>
    <property type="match status" value="1"/>
</dbReference>
<dbReference type="CDD" id="cd00158">
    <property type="entry name" value="RHOD"/>
    <property type="match status" value="1"/>
</dbReference>
<organism evidence="2 3">
    <name type="scientific">Amycolatopsis melonis</name>
    <dbReference type="NCBI Taxonomy" id="3156488"/>
    <lineage>
        <taxon>Bacteria</taxon>
        <taxon>Bacillati</taxon>
        <taxon>Actinomycetota</taxon>
        <taxon>Actinomycetes</taxon>
        <taxon>Pseudonocardiales</taxon>
        <taxon>Pseudonocardiaceae</taxon>
        <taxon>Amycolatopsis</taxon>
    </lineage>
</organism>
<dbReference type="SMART" id="SM00450">
    <property type="entry name" value="RHOD"/>
    <property type="match status" value="1"/>
</dbReference>
<evidence type="ECO:0000259" key="1">
    <source>
        <dbReference type="PROSITE" id="PS50206"/>
    </source>
</evidence>
<dbReference type="SUPFAM" id="SSF52821">
    <property type="entry name" value="Rhodanese/Cell cycle control phosphatase"/>
    <property type="match status" value="1"/>
</dbReference>
<evidence type="ECO:0000313" key="3">
    <source>
        <dbReference type="Proteomes" id="UP001440984"/>
    </source>
</evidence>
<evidence type="ECO:0000313" key="2">
    <source>
        <dbReference type="EMBL" id="MEQ0563429.1"/>
    </source>
</evidence>
<accession>A0ABV0LMB2</accession>
<proteinExistence type="predicted"/>
<dbReference type="InterPro" id="IPR001307">
    <property type="entry name" value="Thiosulphate_STrfase_CS"/>
</dbReference>
<dbReference type="InterPro" id="IPR001763">
    <property type="entry name" value="Rhodanese-like_dom"/>
</dbReference>
<dbReference type="PROSITE" id="PS00380">
    <property type="entry name" value="RHODANESE_1"/>
    <property type="match status" value="1"/>
</dbReference>
<dbReference type="RefSeq" id="WP_348954493.1">
    <property type="nucleotide sequence ID" value="NZ_JBDZYD010000012.1"/>
</dbReference>
<dbReference type="Gene3D" id="3.40.250.10">
    <property type="entry name" value="Rhodanese-like domain"/>
    <property type="match status" value="1"/>
</dbReference>
<comment type="caution">
    <text evidence="2">The sequence shown here is derived from an EMBL/GenBank/DDBJ whole genome shotgun (WGS) entry which is preliminary data.</text>
</comment>
<dbReference type="InterPro" id="IPR036873">
    <property type="entry name" value="Rhodanese-like_dom_sf"/>
</dbReference>
<sequence length="111" mass="11701">MTETIDRETLQAGLAAGEITLVDALPESYYTARHLPGALNLVADDVAAKAPQLLPDKAARIVTYCSNPACANSGQVAAQLERLGYTDVRKYAAGIEDWVEAGLPTESGQPA</sequence>
<feature type="domain" description="Rhodanese" evidence="1">
    <location>
        <begin position="15"/>
        <end position="107"/>
    </location>
</feature>
<dbReference type="Pfam" id="PF00581">
    <property type="entry name" value="Rhodanese"/>
    <property type="match status" value="1"/>
</dbReference>
<reference evidence="2 3" key="1">
    <citation type="submission" date="2024-05" db="EMBL/GenBank/DDBJ databases">
        <authorList>
            <person name="Zhao H."/>
            <person name="Xu Y."/>
            <person name="Lin S."/>
            <person name="Spain J.C."/>
            <person name="Zhou N.-Y."/>
        </authorList>
    </citation>
    <scope>NUCLEOTIDE SEQUENCE [LARGE SCALE GENOMIC DNA]</scope>
    <source>
        <strain evidence="2 3">NEAU-NG30</strain>
    </source>
</reference>